<evidence type="ECO:0000313" key="3">
    <source>
        <dbReference type="Proteomes" id="UP000829069"/>
    </source>
</evidence>
<feature type="compositionally biased region" description="Basic and acidic residues" evidence="1">
    <location>
        <begin position="141"/>
        <end position="156"/>
    </location>
</feature>
<feature type="region of interest" description="Disordered" evidence="1">
    <location>
        <begin position="141"/>
        <end position="167"/>
    </location>
</feature>
<protein>
    <submittedName>
        <fullName evidence="2">Uncharacterized protein</fullName>
    </submittedName>
</protein>
<reference evidence="2 3" key="1">
    <citation type="submission" date="2022-03" db="EMBL/GenBank/DDBJ databases">
        <title>Isotopic signatures of nitrous oxide derived from detoxification processes.</title>
        <authorList>
            <person name="Behrendt U."/>
            <person name="Buchen C."/>
            <person name="Well R."/>
            <person name="Ulrich A."/>
            <person name="Rohe L."/>
            <person name="Kolb S."/>
            <person name="Schloter M."/>
            <person name="Horn M.A."/>
            <person name="Augustin J."/>
        </authorList>
    </citation>
    <scope>NUCLEOTIDE SEQUENCE [LARGE SCALE GENOMIC DNA]</scope>
    <source>
        <strain evidence="2 3">S4-C24</strain>
    </source>
</reference>
<keyword evidence="3" id="KW-1185">Reference proteome</keyword>
<accession>A0ABY3W8Z5</accession>
<evidence type="ECO:0000313" key="2">
    <source>
        <dbReference type="EMBL" id="UNK45603.1"/>
    </source>
</evidence>
<feature type="compositionally biased region" description="Polar residues" evidence="1">
    <location>
        <begin position="158"/>
        <end position="167"/>
    </location>
</feature>
<sequence length="167" mass="18236">MPQENQPLESQATSQDYGRQLEQLLTQAMAEASSAADLKVNLLREETCLRPENEQPQTQTAWIARATGEVADTDQANAALDAAAGYLTAQGWELKNETTAQTGDVRKLYFRHGDLGATAAHHTIGGPGTVVLSFSSPCLDHPDDHRMVRSEQDPEYGKNSQYYDDGA</sequence>
<dbReference type="Proteomes" id="UP000829069">
    <property type="component" value="Chromosome"/>
</dbReference>
<dbReference type="RefSeq" id="WP_241913795.1">
    <property type="nucleotide sequence ID" value="NZ_CP093326.1"/>
</dbReference>
<gene>
    <name evidence="2" type="ORF">MNQ99_17060</name>
</gene>
<name>A0ABY3W8Z5_9MICC</name>
<proteinExistence type="predicted"/>
<dbReference type="EMBL" id="CP093326">
    <property type="protein sequence ID" value="UNK45603.1"/>
    <property type="molecule type" value="Genomic_DNA"/>
</dbReference>
<organism evidence="2 3">
    <name type="scientific">Arthrobacter sulfonylureivorans</name>
    <dbReference type="NCBI Taxonomy" id="2486855"/>
    <lineage>
        <taxon>Bacteria</taxon>
        <taxon>Bacillati</taxon>
        <taxon>Actinomycetota</taxon>
        <taxon>Actinomycetes</taxon>
        <taxon>Micrococcales</taxon>
        <taxon>Micrococcaceae</taxon>
        <taxon>Arthrobacter</taxon>
    </lineage>
</organism>
<evidence type="ECO:0000256" key="1">
    <source>
        <dbReference type="SAM" id="MobiDB-lite"/>
    </source>
</evidence>